<dbReference type="InterPro" id="IPR016541">
    <property type="entry name" value="UCP008505"/>
</dbReference>
<dbReference type="EMBL" id="JAAZCD010000126">
    <property type="protein sequence ID" value="NLD31693.1"/>
    <property type="molecule type" value="Genomic_DNA"/>
</dbReference>
<protein>
    <submittedName>
        <fullName evidence="1">DUF4411 family protein</fullName>
    </submittedName>
</protein>
<accession>A0A847D4A7</accession>
<dbReference type="Proteomes" id="UP000589373">
    <property type="component" value="Unassembled WGS sequence"/>
</dbReference>
<evidence type="ECO:0000313" key="1">
    <source>
        <dbReference type="EMBL" id="NLD31693.1"/>
    </source>
</evidence>
<feature type="non-terminal residue" evidence="1">
    <location>
        <position position="151"/>
    </location>
</feature>
<sequence>MVKKIYLEQMTLIPPPYRYIIDTCSILSQKADEPHRRSVYSTLWQNIDELVKSSEIVICSEVKDEVEDETLKPWIQQCTVLDVDAGIQQNVVRIVNEHPELLSFTNMKSSGDAFLIATAMKYRIAVITEENKDSPKKIPKICAAYNIPCYN</sequence>
<dbReference type="Pfam" id="PF14367">
    <property type="entry name" value="DUF4411"/>
    <property type="match status" value="1"/>
</dbReference>
<reference evidence="1 2" key="1">
    <citation type="journal article" date="2020" name="Biotechnol. Biofuels">
        <title>New insights from the biogas microbiome by comprehensive genome-resolved metagenomics of nearly 1600 species originating from multiple anaerobic digesters.</title>
        <authorList>
            <person name="Campanaro S."/>
            <person name="Treu L."/>
            <person name="Rodriguez-R L.M."/>
            <person name="Kovalovszki A."/>
            <person name="Ziels R.M."/>
            <person name="Maus I."/>
            <person name="Zhu X."/>
            <person name="Kougias P.G."/>
            <person name="Basile A."/>
            <person name="Luo G."/>
            <person name="Schluter A."/>
            <person name="Konstantinidis K.T."/>
            <person name="Angelidaki I."/>
        </authorList>
    </citation>
    <scope>NUCLEOTIDE SEQUENCE [LARGE SCALE GENOMIC DNA]</scope>
    <source>
        <strain evidence="1">AS07pgkLD_105</strain>
    </source>
</reference>
<dbReference type="AlphaFoldDB" id="A0A847D4A7"/>
<gene>
    <name evidence="1" type="ORF">GX662_05460</name>
</gene>
<comment type="caution">
    <text evidence="1">The sequence shown here is derived from an EMBL/GenBank/DDBJ whole genome shotgun (WGS) entry which is preliminary data.</text>
</comment>
<dbReference type="InterPro" id="IPR029060">
    <property type="entry name" value="PIN-like_dom_sf"/>
</dbReference>
<evidence type="ECO:0000313" key="2">
    <source>
        <dbReference type="Proteomes" id="UP000589373"/>
    </source>
</evidence>
<name>A0A847D4A7_9LACT</name>
<proteinExistence type="predicted"/>
<dbReference type="RefSeq" id="WP_276645395.1">
    <property type="nucleotide sequence ID" value="NZ_JAAZCD010000126.1"/>
</dbReference>
<organism evidence="1 2">
    <name type="scientific">Trichococcus flocculiformis</name>
    <dbReference type="NCBI Taxonomy" id="82803"/>
    <lineage>
        <taxon>Bacteria</taxon>
        <taxon>Bacillati</taxon>
        <taxon>Bacillota</taxon>
        <taxon>Bacilli</taxon>
        <taxon>Lactobacillales</taxon>
        <taxon>Carnobacteriaceae</taxon>
        <taxon>Trichococcus</taxon>
    </lineage>
</organism>
<dbReference type="SUPFAM" id="SSF88723">
    <property type="entry name" value="PIN domain-like"/>
    <property type="match status" value="1"/>
</dbReference>